<accession>A0A0M0K0N7</accession>
<feature type="repeat" description="ANK" evidence="1">
    <location>
        <begin position="105"/>
        <end position="125"/>
    </location>
</feature>
<name>A0A0M0K0N7_9EUKA</name>
<proteinExistence type="predicted"/>
<dbReference type="Proteomes" id="UP000037460">
    <property type="component" value="Unassembled WGS sequence"/>
</dbReference>
<dbReference type="InterPro" id="IPR002110">
    <property type="entry name" value="Ankyrin_rpt"/>
</dbReference>
<reference evidence="3" key="1">
    <citation type="journal article" date="2015" name="PLoS Genet.">
        <title>Genome Sequence and Transcriptome Analyses of Chrysochromulina tobin: Metabolic Tools for Enhanced Algal Fitness in the Prominent Order Prymnesiales (Haptophyceae).</title>
        <authorList>
            <person name="Hovde B.T."/>
            <person name="Deodato C.R."/>
            <person name="Hunsperger H.M."/>
            <person name="Ryken S.A."/>
            <person name="Yost W."/>
            <person name="Jha R.K."/>
            <person name="Patterson J."/>
            <person name="Monnat R.J. Jr."/>
            <person name="Barlow S.B."/>
            <person name="Starkenburg S.R."/>
            <person name="Cattolico R.A."/>
        </authorList>
    </citation>
    <scope>NUCLEOTIDE SEQUENCE</scope>
    <source>
        <strain evidence="3">CCMP291</strain>
    </source>
</reference>
<dbReference type="Pfam" id="PF12796">
    <property type="entry name" value="Ank_2"/>
    <property type="match status" value="1"/>
</dbReference>
<sequence length="183" mass="19506">MATGRNYARLPSETSYSAHGEYAFSMAHAVPDADADPAAATHVARALREAATFQESLTPLRHLISSCYCTRDTLAEALTEVARQGNIEGCELLLRAGADPRATPHGKTALHVAVEEGHEPVARALAKADPSTIAIECYGCTPVKLARERDMAGLARRLEAHAQEALNLRAMATDKPPIALSHG</sequence>
<dbReference type="SMART" id="SM00248">
    <property type="entry name" value="ANK"/>
    <property type="match status" value="2"/>
</dbReference>
<dbReference type="Gene3D" id="1.25.40.20">
    <property type="entry name" value="Ankyrin repeat-containing domain"/>
    <property type="match status" value="1"/>
</dbReference>
<dbReference type="AlphaFoldDB" id="A0A0M0K0N7"/>
<dbReference type="InterPro" id="IPR036770">
    <property type="entry name" value="Ankyrin_rpt-contain_sf"/>
</dbReference>
<dbReference type="OrthoDB" id="539213at2759"/>
<evidence type="ECO:0000313" key="2">
    <source>
        <dbReference type="EMBL" id="KOO32152.1"/>
    </source>
</evidence>
<organism evidence="2 3">
    <name type="scientific">Chrysochromulina tobinii</name>
    <dbReference type="NCBI Taxonomy" id="1460289"/>
    <lineage>
        <taxon>Eukaryota</taxon>
        <taxon>Haptista</taxon>
        <taxon>Haptophyta</taxon>
        <taxon>Prymnesiophyceae</taxon>
        <taxon>Prymnesiales</taxon>
        <taxon>Chrysochromulinaceae</taxon>
        <taxon>Chrysochromulina</taxon>
    </lineage>
</organism>
<keyword evidence="3" id="KW-1185">Reference proteome</keyword>
<dbReference type="PROSITE" id="PS50088">
    <property type="entry name" value="ANK_REPEAT"/>
    <property type="match status" value="1"/>
</dbReference>
<keyword evidence="1" id="KW-0040">ANK repeat</keyword>
<evidence type="ECO:0000256" key="1">
    <source>
        <dbReference type="PROSITE-ProRule" id="PRU00023"/>
    </source>
</evidence>
<comment type="caution">
    <text evidence="2">The sequence shown here is derived from an EMBL/GenBank/DDBJ whole genome shotgun (WGS) entry which is preliminary data.</text>
</comment>
<dbReference type="SUPFAM" id="SSF48403">
    <property type="entry name" value="Ankyrin repeat"/>
    <property type="match status" value="1"/>
</dbReference>
<protein>
    <submittedName>
        <fullName evidence="2">Uncharacterized protein</fullName>
    </submittedName>
</protein>
<dbReference type="EMBL" id="JWZX01001839">
    <property type="protein sequence ID" value="KOO32152.1"/>
    <property type="molecule type" value="Genomic_DNA"/>
</dbReference>
<evidence type="ECO:0000313" key="3">
    <source>
        <dbReference type="Proteomes" id="UP000037460"/>
    </source>
</evidence>
<dbReference type="PROSITE" id="PS50297">
    <property type="entry name" value="ANK_REP_REGION"/>
    <property type="match status" value="1"/>
</dbReference>
<gene>
    <name evidence="2" type="ORF">Ctob_011449</name>
</gene>